<dbReference type="PROSITE" id="PS51733">
    <property type="entry name" value="BPL_LPL_CATALYTIC"/>
    <property type="match status" value="1"/>
</dbReference>
<dbReference type="GO" id="GO:0005524">
    <property type="term" value="F:ATP binding"/>
    <property type="evidence" value="ECO:0007669"/>
    <property type="project" value="UniProtKB-KW"/>
</dbReference>
<dbReference type="STRING" id="1292034.OR37_00148"/>
<evidence type="ECO:0000259" key="7">
    <source>
        <dbReference type="PROSITE" id="PS51733"/>
    </source>
</evidence>
<comment type="catalytic activity">
    <reaction evidence="6">
        <text>biotin + L-lysyl-[protein] + ATP = N(6)-biotinyl-L-lysyl-[protein] + AMP + diphosphate + H(+)</text>
        <dbReference type="Rhea" id="RHEA:11756"/>
        <dbReference type="Rhea" id="RHEA-COMP:9752"/>
        <dbReference type="Rhea" id="RHEA-COMP:10505"/>
        <dbReference type="ChEBI" id="CHEBI:15378"/>
        <dbReference type="ChEBI" id="CHEBI:29969"/>
        <dbReference type="ChEBI" id="CHEBI:30616"/>
        <dbReference type="ChEBI" id="CHEBI:33019"/>
        <dbReference type="ChEBI" id="CHEBI:57586"/>
        <dbReference type="ChEBI" id="CHEBI:83144"/>
        <dbReference type="ChEBI" id="CHEBI:456215"/>
        <dbReference type="EC" id="6.3.4.15"/>
    </reaction>
</comment>
<comment type="caution">
    <text evidence="8">The sequence shown here is derived from an EMBL/GenBank/DDBJ whole genome shotgun (WGS) entry which is preliminary data.</text>
</comment>
<dbReference type="eggNOG" id="COG0340">
    <property type="taxonomic scope" value="Bacteria"/>
</dbReference>
<keyword evidence="3" id="KW-0067">ATP-binding</keyword>
<dbReference type="SUPFAM" id="SSF50037">
    <property type="entry name" value="C-terminal domain of transcriptional repressors"/>
    <property type="match status" value="1"/>
</dbReference>
<evidence type="ECO:0000313" key="9">
    <source>
        <dbReference type="Proteomes" id="UP000013063"/>
    </source>
</evidence>
<keyword evidence="1 8" id="KW-0436">Ligase</keyword>
<keyword evidence="2" id="KW-0547">Nucleotide-binding</keyword>
<keyword evidence="9" id="KW-1185">Reference proteome</keyword>
<dbReference type="Pfam" id="PF02237">
    <property type="entry name" value="BPL_C"/>
    <property type="match status" value="1"/>
</dbReference>
<evidence type="ECO:0000256" key="5">
    <source>
        <dbReference type="ARBA" id="ARBA00024227"/>
    </source>
</evidence>
<dbReference type="AlphaFoldDB" id="R0EE05"/>
<dbReference type="InterPro" id="IPR004143">
    <property type="entry name" value="BPL_LPL_catalytic"/>
</dbReference>
<dbReference type="GO" id="GO:0004077">
    <property type="term" value="F:biotin--[biotin carboxyl-carrier protein] ligase activity"/>
    <property type="evidence" value="ECO:0007669"/>
    <property type="project" value="UniProtKB-EC"/>
</dbReference>
<organism evidence="8 9">
    <name type="scientific">Caulobacter vibrioides OR37</name>
    <dbReference type="NCBI Taxonomy" id="1292034"/>
    <lineage>
        <taxon>Bacteria</taxon>
        <taxon>Pseudomonadati</taxon>
        <taxon>Pseudomonadota</taxon>
        <taxon>Alphaproteobacteria</taxon>
        <taxon>Caulobacterales</taxon>
        <taxon>Caulobacteraceae</taxon>
        <taxon>Caulobacter</taxon>
    </lineage>
</organism>
<evidence type="ECO:0000256" key="2">
    <source>
        <dbReference type="ARBA" id="ARBA00022741"/>
    </source>
</evidence>
<dbReference type="Pfam" id="PF03099">
    <property type="entry name" value="BPL_LplA_LipB"/>
    <property type="match status" value="1"/>
</dbReference>
<dbReference type="PANTHER" id="PTHR12835:SF5">
    <property type="entry name" value="BIOTIN--PROTEIN LIGASE"/>
    <property type="match status" value="1"/>
</dbReference>
<evidence type="ECO:0000256" key="3">
    <source>
        <dbReference type="ARBA" id="ARBA00022840"/>
    </source>
</evidence>
<evidence type="ECO:0000256" key="6">
    <source>
        <dbReference type="ARBA" id="ARBA00047846"/>
    </source>
</evidence>
<dbReference type="Gene3D" id="2.30.30.100">
    <property type="match status" value="1"/>
</dbReference>
<dbReference type="Gene3D" id="3.30.930.10">
    <property type="entry name" value="Bira Bifunctional Protein, Domain 2"/>
    <property type="match status" value="1"/>
</dbReference>
<dbReference type="SUPFAM" id="SSF55681">
    <property type="entry name" value="Class II aaRS and biotin synthetases"/>
    <property type="match status" value="1"/>
</dbReference>
<evidence type="ECO:0000256" key="1">
    <source>
        <dbReference type="ARBA" id="ARBA00022598"/>
    </source>
</evidence>
<dbReference type="PATRIC" id="fig|1292034.3.peg.145"/>
<protein>
    <recommendedName>
        <fullName evidence="5">biotin--[biotin carboxyl-carrier protein] ligase</fullName>
        <ecNumber evidence="5">6.3.4.15</ecNumber>
    </recommendedName>
</protein>
<dbReference type="NCBIfam" id="TIGR00121">
    <property type="entry name" value="birA_ligase"/>
    <property type="match status" value="1"/>
</dbReference>
<dbReference type="GO" id="GO:0005737">
    <property type="term" value="C:cytoplasm"/>
    <property type="evidence" value="ECO:0007669"/>
    <property type="project" value="TreeGrafter"/>
</dbReference>
<feature type="domain" description="BPL/LPL catalytic" evidence="7">
    <location>
        <begin position="12"/>
        <end position="190"/>
    </location>
</feature>
<keyword evidence="4" id="KW-0092">Biotin</keyword>
<evidence type="ECO:0000256" key="4">
    <source>
        <dbReference type="ARBA" id="ARBA00023267"/>
    </source>
</evidence>
<dbReference type="InterPro" id="IPR045864">
    <property type="entry name" value="aa-tRNA-synth_II/BPL/LPL"/>
</dbReference>
<sequence>MVTREVTGVPPVVIPPIVVLDEIDSTNAEARRRAEAGEVGPLWLLGLRQTAGRGRRGRAWETGEGNLAATLLFRTDKPPAEAAQVSFVAALAVADMLAEYAPASLISLKWPNDPMLAGLKVSGILIESGAAPQGGLWIAVGVGVNLRHKPVESERPATSVAAHRESPPPHPTEAVEVLARAFERWSRSWTALGFPVIADAWTARAHGLGEACVARLGAETVEGIAEGLDGDGALRLRLPDGRVRRITAGDVFFGAA</sequence>
<dbReference type="Proteomes" id="UP000013063">
    <property type="component" value="Unassembled WGS sequence"/>
</dbReference>
<evidence type="ECO:0000313" key="8">
    <source>
        <dbReference type="EMBL" id="ENZ83643.1"/>
    </source>
</evidence>
<dbReference type="CDD" id="cd16442">
    <property type="entry name" value="BPL"/>
    <property type="match status" value="1"/>
</dbReference>
<proteinExistence type="predicted"/>
<dbReference type="InterPro" id="IPR003142">
    <property type="entry name" value="BPL_C"/>
</dbReference>
<dbReference type="PANTHER" id="PTHR12835">
    <property type="entry name" value="BIOTIN PROTEIN LIGASE"/>
    <property type="match status" value="1"/>
</dbReference>
<accession>R0EE05</accession>
<dbReference type="EC" id="6.3.4.15" evidence="5"/>
<name>R0EE05_CAUVI</name>
<dbReference type="EMBL" id="APMP01000001">
    <property type="protein sequence ID" value="ENZ83643.1"/>
    <property type="molecule type" value="Genomic_DNA"/>
</dbReference>
<dbReference type="InterPro" id="IPR004408">
    <property type="entry name" value="Biotin_CoA_COase_ligase"/>
</dbReference>
<dbReference type="InterPro" id="IPR008988">
    <property type="entry name" value="Transcriptional_repressor_C"/>
</dbReference>
<reference evidence="8 9" key="1">
    <citation type="journal article" date="2013" name="Genome Announc.">
        <title>Draft Genome Sequence for Caulobacter sp. Strain OR37, a Bacterium Tolerant to Heavy Metals.</title>
        <authorList>
            <person name="Utturkar S.M."/>
            <person name="Bollmann A."/>
            <person name="Brzoska R.M."/>
            <person name="Klingeman D.M."/>
            <person name="Epstein S.E."/>
            <person name="Palumbo A.V."/>
            <person name="Brown S.D."/>
        </authorList>
    </citation>
    <scope>NUCLEOTIDE SEQUENCE [LARGE SCALE GENOMIC DNA]</scope>
    <source>
        <strain evidence="8 9">OR37</strain>
    </source>
</reference>
<gene>
    <name evidence="8" type="ORF">OR37_00148</name>
</gene>